<evidence type="ECO:0000313" key="2">
    <source>
        <dbReference type="Proteomes" id="UP001187415"/>
    </source>
</evidence>
<sequence>MREAPSDSTRNVQQVCEAEICPAAGFSSREENYKMCVKRKQTFRLLLSWTTCLDSLLSPGTKDVTLLVSPLRLQLHRHRRLYLLWLQRVNREPTNPSSAQKDIREQ</sequence>
<dbReference type="AlphaFoldDB" id="A0AA88NE10"/>
<dbReference type="EMBL" id="JAUPFM010000003">
    <property type="protein sequence ID" value="KAK2856939.1"/>
    <property type="molecule type" value="Genomic_DNA"/>
</dbReference>
<name>A0AA88NE10_CHASR</name>
<protein>
    <submittedName>
        <fullName evidence="1">Uncharacterized protein</fullName>
    </submittedName>
</protein>
<comment type="caution">
    <text evidence="1">The sequence shown here is derived from an EMBL/GenBank/DDBJ whole genome shotgun (WGS) entry which is preliminary data.</text>
</comment>
<evidence type="ECO:0000313" key="1">
    <source>
        <dbReference type="EMBL" id="KAK2856939.1"/>
    </source>
</evidence>
<dbReference type="Proteomes" id="UP001187415">
    <property type="component" value="Unassembled WGS sequence"/>
</dbReference>
<reference evidence="1" key="1">
    <citation type="submission" date="2023-07" db="EMBL/GenBank/DDBJ databases">
        <title>Chromosome-level Genome Assembly of Striped Snakehead (Channa striata).</title>
        <authorList>
            <person name="Liu H."/>
        </authorList>
    </citation>
    <scope>NUCLEOTIDE SEQUENCE</scope>
    <source>
        <strain evidence="1">Gz</strain>
        <tissue evidence="1">Muscle</tissue>
    </source>
</reference>
<proteinExistence type="predicted"/>
<keyword evidence="2" id="KW-1185">Reference proteome</keyword>
<organism evidence="1 2">
    <name type="scientific">Channa striata</name>
    <name type="common">Snakehead murrel</name>
    <name type="synonym">Ophicephalus striatus</name>
    <dbReference type="NCBI Taxonomy" id="64152"/>
    <lineage>
        <taxon>Eukaryota</taxon>
        <taxon>Metazoa</taxon>
        <taxon>Chordata</taxon>
        <taxon>Craniata</taxon>
        <taxon>Vertebrata</taxon>
        <taxon>Euteleostomi</taxon>
        <taxon>Actinopterygii</taxon>
        <taxon>Neopterygii</taxon>
        <taxon>Teleostei</taxon>
        <taxon>Neoteleostei</taxon>
        <taxon>Acanthomorphata</taxon>
        <taxon>Anabantaria</taxon>
        <taxon>Anabantiformes</taxon>
        <taxon>Channoidei</taxon>
        <taxon>Channidae</taxon>
        <taxon>Channa</taxon>
    </lineage>
</organism>
<accession>A0AA88NE10</accession>
<gene>
    <name evidence="1" type="ORF">Q5P01_005674</name>
</gene>